<evidence type="ECO:0000313" key="4">
    <source>
        <dbReference type="EMBL" id="MBF9233472.1"/>
    </source>
</evidence>
<comment type="caution">
    <text evidence="2">Lacks conserved residue(s) required for the propagation of feature annotation.</text>
</comment>
<dbReference type="Proteomes" id="UP000599312">
    <property type="component" value="Unassembled WGS sequence"/>
</dbReference>
<reference evidence="4" key="1">
    <citation type="submission" date="2020-11" db="EMBL/GenBank/DDBJ databases">
        <authorList>
            <person name="Kim M.K."/>
        </authorList>
    </citation>
    <scope>NUCLEOTIDE SEQUENCE</scope>
    <source>
        <strain evidence="4">BT350</strain>
    </source>
</reference>
<dbReference type="NCBIfam" id="TIGR00056">
    <property type="entry name" value="MlaE family lipid ABC transporter permease subunit"/>
    <property type="match status" value="1"/>
</dbReference>
<dbReference type="GO" id="GO:0005548">
    <property type="term" value="F:phospholipid transporter activity"/>
    <property type="evidence" value="ECO:0007669"/>
    <property type="project" value="TreeGrafter"/>
</dbReference>
<dbReference type="PROSITE" id="PS50801">
    <property type="entry name" value="STAS"/>
    <property type="match status" value="1"/>
</dbReference>
<dbReference type="InterPro" id="IPR036513">
    <property type="entry name" value="STAS_dom_sf"/>
</dbReference>
<dbReference type="EMBL" id="JADQDO010000003">
    <property type="protein sequence ID" value="MBF9233472.1"/>
    <property type="molecule type" value="Genomic_DNA"/>
</dbReference>
<feature type="transmembrane region" description="Helical" evidence="2">
    <location>
        <begin position="177"/>
        <end position="197"/>
    </location>
</feature>
<comment type="function">
    <text evidence="1">Could be part of an ABC transporter complex.</text>
</comment>
<feature type="domain" description="STAS" evidence="3">
    <location>
        <begin position="38"/>
        <end position="133"/>
    </location>
</feature>
<dbReference type="PANTHER" id="PTHR30188">
    <property type="entry name" value="ABC TRANSPORTER PERMEASE PROTEIN-RELATED"/>
    <property type="match status" value="1"/>
</dbReference>
<dbReference type="PANTHER" id="PTHR30188:SF3">
    <property type="entry name" value="ABC TRANSPORTER PERMEASE"/>
    <property type="match status" value="1"/>
</dbReference>
<proteinExistence type="inferred from homology"/>
<dbReference type="GO" id="GO:0043190">
    <property type="term" value="C:ATP-binding cassette (ABC) transporter complex"/>
    <property type="evidence" value="ECO:0007669"/>
    <property type="project" value="InterPro"/>
</dbReference>
<keyword evidence="5" id="KW-1185">Reference proteome</keyword>
<comment type="subcellular location">
    <subcellularLocation>
        <location evidence="2">Cell inner membrane</location>
        <topology evidence="2">Multi-pass membrane protein</topology>
    </subcellularLocation>
</comment>
<feature type="transmembrane region" description="Helical" evidence="2">
    <location>
        <begin position="360"/>
        <end position="381"/>
    </location>
</feature>
<dbReference type="InterPro" id="IPR002645">
    <property type="entry name" value="STAS_dom"/>
</dbReference>
<dbReference type="RefSeq" id="WP_196271476.1">
    <property type="nucleotide sequence ID" value="NZ_JADQDO010000003.1"/>
</dbReference>
<dbReference type="AlphaFoldDB" id="A0A931BLV8"/>
<dbReference type="SUPFAM" id="SSF52091">
    <property type="entry name" value="SpoIIaa-like"/>
    <property type="match status" value="1"/>
</dbReference>
<dbReference type="InterPro" id="IPR003453">
    <property type="entry name" value="ABC_MlaE_roteobac"/>
</dbReference>
<accession>A0A931BLV8</accession>
<evidence type="ECO:0000313" key="5">
    <source>
        <dbReference type="Proteomes" id="UP000599312"/>
    </source>
</evidence>
<comment type="caution">
    <text evidence="4">The sequence shown here is derived from an EMBL/GenBank/DDBJ whole genome shotgun (WGS) entry which is preliminary data.</text>
</comment>
<keyword evidence="2" id="KW-0997">Cell inner membrane</keyword>
<evidence type="ECO:0000256" key="2">
    <source>
        <dbReference type="RuleBase" id="RU362044"/>
    </source>
</evidence>
<dbReference type="Pfam" id="PF01740">
    <property type="entry name" value="STAS"/>
    <property type="match status" value="1"/>
</dbReference>
<dbReference type="Gene3D" id="3.30.750.24">
    <property type="entry name" value="STAS domain"/>
    <property type="match status" value="1"/>
</dbReference>
<feature type="transmembrane region" description="Helical" evidence="2">
    <location>
        <begin position="320"/>
        <end position="340"/>
    </location>
</feature>
<evidence type="ECO:0000256" key="1">
    <source>
        <dbReference type="ARBA" id="ARBA00003787"/>
    </source>
</evidence>
<sequence length="383" mass="41157">MSVAQSTLAQEPQVRIERSGDHVTAKLAGHWTAEYAALVESLADEIAVDSGQHHFILDLSQVQRLDTLGAWVLDRTRHELGGRGLAADFANASPEQQILLDEVAYRGFQEQTKVKHSKIVDFLVDMGKSVSGAGRDVIDGIAFLGELVAALLRVITHPRRFRGTAVVNQLEQIAYRGVPIIVLISFLVGCIIAQQGIFQLVRFGATPFVVDLIGILVLRELGVLLTSIMVAGRSGSAFTAEIGSMKMREEIDALRVMGLDPIEVLIIPRILALVIGLPLLTFIASIAALTGGGVTSWIYGDISPDVFLSRLRAAVGMNTFMVGIIKAPFMALVIGIIATLEGLAVAGSAESLGRHVTSSVVKAIFMVIVLDGLFAMFFAAIRY</sequence>
<keyword evidence="2" id="KW-1003">Cell membrane</keyword>
<comment type="similarity">
    <text evidence="2">Belongs to the MlaE permease family.</text>
</comment>
<keyword evidence="2" id="KW-0472">Membrane</keyword>
<dbReference type="InterPro" id="IPR030802">
    <property type="entry name" value="Permease_MalE"/>
</dbReference>
<protein>
    <submittedName>
        <fullName evidence="4">ABC transporter permease</fullName>
    </submittedName>
</protein>
<evidence type="ECO:0000259" key="3">
    <source>
        <dbReference type="PROSITE" id="PS50801"/>
    </source>
</evidence>
<organism evidence="4 5">
    <name type="scientific">Microvirga alba</name>
    <dbReference type="NCBI Taxonomy" id="2791025"/>
    <lineage>
        <taxon>Bacteria</taxon>
        <taxon>Pseudomonadati</taxon>
        <taxon>Pseudomonadota</taxon>
        <taxon>Alphaproteobacteria</taxon>
        <taxon>Hyphomicrobiales</taxon>
        <taxon>Methylobacteriaceae</taxon>
        <taxon>Microvirga</taxon>
    </lineage>
</organism>
<keyword evidence="2" id="KW-0812">Transmembrane</keyword>
<feature type="transmembrane region" description="Helical" evidence="2">
    <location>
        <begin position="209"/>
        <end position="232"/>
    </location>
</feature>
<name>A0A931BLV8_9HYPH</name>
<keyword evidence="2" id="KW-1133">Transmembrane helix</keyword>
<dbReference type="Pfam" id="PF02405">
    <property type="entry name" value="MlaE"/>
    <property type="match status" value="1"/>
</dbReference>
<gene>
    <name evidence="4" type="ORF">I2H38_08765</name>
</gene>